<dbReference type="EMBL" id="BAAAVV010000002">
    <property type="protein sequence ID" value="GAA3162837.1"/>
    <property type="molecule type" value="Genomic_DNA"/>
</dbReference>
<name>A0ABP6P1J8_9ACTN</name>
<reference evidence="3" key="1">
    <citation type="journal article" date="2019" name="Int. J. Syst. Evol. Microbiol.">
        <title>The Global Catalogue of Microorganisms (GCM) 10K type strain sequencing project: providing services to taxonomists for standard genome sequencing and annotation.</title>
        <authorList>
            <consortium name="The Broad Institute Genomics Platform"/>
            <consortium name="The Broad Institute Genome Sequencing Center for Infectious Disease"/>
            <person name="Wu L."/>
            <person name="Ma J."/>
        </authorList>
    </citation>
    <scope>NUCLEOTIDE SEQUENCE [LARGE SCALE GENOMIC DNA]</scope>
    <source>
        <strain evidence="3">JCM 15614</strain>
    </source>
</reference>
<protein>
    <submittedName>
        <fullName evidence="2">FAD/NAD(P)-binding oxidoreductase</fullName>
    </submittedName>
</protein>
<evidence type="ECO:0000259" key="1">
    <source>
        <dbReference type="Pfam" id="PF07992"/>
    </source>
</evidence>
<evidence type="ECO:0000313" key="2">
    <source>
        <dbReference type="EMBL" id="GAA3162837.1"/>
    </source>
</evidence>
<evidence type="ECO:0000313" key="3">
    <source>
        <dbReference type="Proteomes" id="UP001499924"/>
    </source>
</evidence>
<accession>A0ABP6P1J8</accession>
<dbReference type="PANTHER" id="PTHR43755:SF1">
    <property type="entry name" value="FAD-DEPENDENT PYRIDINE NUCLEOTIDE-DISULPHIDE OXIDOREDUCTASE"/>
    <property type="match status" value="1"/>
</dbReference>
<dbReference type="Proteomes" id="UP001499924">
    <property type="component" value="Unassembled WGS sequence"/>
</dbReference>
<comment type="caution">
    <text evidence="2">The sequence shown here is derived from an EMBL/GenBank/DDBJ whole genome shotgun (WGS) entry which is preliminary data.</text>
</comment>
<dbReference type="Pfam" id="PF07992">
    <property type="entry name" value="Pyr_redox_2"/>
    <property type="match status" value="1"/>
</dbReference>
<organism evidence="2 3">
    <name type="scientific">Blastococcus jejuensis</name>
    <dbReference type="NCBI Taxonomy" id="351224"/>
    <lineage>
        <taxon>Bacteria</taxon>
        <taxon>Bacillati</taxon>
        <taxon>Actinomycetota</taxon>
        <taxon>Actinomycetes</taxon>
        <taxon>Geodermatophilales</taxon>
        <taxon>Geodermatophilaceae</taxon>
        <taxon>Blastococcus</taxon>
    </lineage>
</organism>
<dbReference type="InterPro" id="IPR052541">
    <property type="entry name" value="SQRD"/>
</dbReference>
<dbReference type="PRINTS" id="PR00411">
    <property type="entry name" value="PNDRDTASEI"/>
</dbReference>
<dbReference type="SUPFAM" id="SSF51905">
    <property type="entry name" value="FAD/NAD(P)-binding domain"/>
    <property type="match status" value="2"/>
</dbReference>
<feature type="domain" description="FAD/NAD(P)-binding" evidence="1">
    <location>
        <begin position="4"/>
        <end position="278"/>
    </location>
</feature>
<dbReference type="InterPro" id="IPR023753">
    <property type="entry name" value="FAD/NAD-binding_dom"/>
</dbReference>
<dbReference type="RefSeq" id="WP_344687930.1">
    <property type="nucleotide sequence ID" value="NZ_BAAAVV010000002.1"/>
</dbReference>
<dbReference type="Gene3D" id="3.50.50.100">
    <property type="match status" value="1"/>
</dbReference>
<proteinExistence type="predicted"/>
<dbReference type="InterPro" id="IPR036188">
    <property type="entry name" value="FAD/NAD-bd_sf"/>
</dbReference>
<sequence length="378" mass="38785">MSRRVVVLGGGAGGLAAANRLAQHGAALEVVLVDRSADHVFAPGFVAVMFGEAEPEAFRRPLRDLLDPAVRLVTGEATQLDVAGRRVRGSFGDLEYDDLVLALGAEVGWPLGPPPSGDLAPWTLDGALAGASALTRLGPRDRVVVGPTGVGYRCPPAVFDLAVRIRRVTGARVDVVHPWPAPLAPFGPGPSAAATRLLADAGVGFHGGFEVSEVDAGVLVSASGDELPYDAAFVVPPHRPPSLVADSPLAGPGGWPVVRFPSFGVDGAEGVSVIGDLASASLKVGMAGTLAVHEAAFVADRIAAVAGGPPAREHPVMSAICFLDTGETASFLQCDFTGPASGAGPAACTLMPWLPYFRAAKRLFAEEWFATTVRGGVD</sequence>
<keyword evidence="3" id="KW-1185">Reference proteome</keyword>
<gene>
    <name evidence="2" type="ORF">GCM10010531_13450</name>
</gene>
<dbReference type="PANTHER" id="PTHR43755">
    <property type="match status" value="1"/>
</dbReference>